<dbReference type="Gene3D" id="1.10.405.10">
    <property type="entry name" value="Guanine Nucleotide Dissociation Inhibitor, domain 1"/>
    <property type="match status" value="1"/>
</dbReference>
<protein>
    <recommendedName>
        <fullName evidence="5">Rab escort protein 1</fullName>
    </recommendedName>
</protein>
<accession>A0A1X2GQL6</accession>
<dbReference type="InterPro" id="IPR036188">
    <property type="entry name" value="FAD/NAD-bd_sf"/>
</dbReference>
<dbReference type="Gene3D" id="3.30.519.10">
    <property type="entry name" value="Guanine Nucleotide Dissociation Inhibitor, domain 2"/>
    <property type="match status" value="1"/>
</dbReference>
<dbReference type="PRINTS" id="PR00891">
    <property type="entry name" value="RABGDIREP"/>
</dbReference>
<name>A0A1X2GQL6_9FUNG</name>
<dbReference type="FunFam" id="1.10.405.10:FF:000003">
    <property type="entry name" value="Rab proteins geranylgeranyltransferase component A"/>
    <property type="match status" value="1"/>
</dbReference>
<dbReference type="GO" id="GO:0005092">
    <property type="term" value="F:GDP-dissociation inhibitor activity"/>
    <property type="evidence" value="ECO:0007669"/>
    <property type="project" value="InterPro"/>
</dbReference>
<evidence type="ECO:0000256" key="5">
    <source>
        <dbReference type="PIRNR" id="PIRNR016550"/>
    </source>
</evidence>
<dbReference type="PIRSF" id="PIRSF016550">
    <property type="entry name" value="Rab_ger_ger_transf_A_euk"/>
    <property type="match status" value="1"/>
</dbReference>
<dbReference type="OrthoDB" id="9446342at2759"/>
<dbReference type="InterPro" id="IPR018203">
    <property type="entry name" value="GDP_dissociation_inhibitor"/>
</dbReference>
<gene>
    <name evidence="6" type="ORF">DM01DRAFT_1405566</name>
</gene>
<evidence type="ECO:0000256" key="3">
    <source>
        <dbReference type="ARBA" id="ARBA00022468"/>
    </source>
</evidence>
<dbReference type="GO" id="GO:0016192">
    <property type="term" value="P:vesicle-mediated transport"/>
    <property type="evidence" value="ECO:0007669"/>
    <property type="project" value="TreeGrafter"/>
</dbReference>
<evidence type="ECO:0000313" key="7">
    <source>
        <dbReference type="Proteomes" id="UP000242146"/>
    </source>
</evidence>
<dbReference type="GO" id="GO:0005968">
    <property type="term" value="C:Rab-protein geranylgeranyltransferase complex"/>
    <property type="evidence" value="ECO:0007669"/>
    <property type="project" value="UniProtKB-UniRule"/>
</dbReference>
<dbReference type="InterPro" id="IPR001738">
    <property type="entry name" value="Rab_escort"/>
</dbReference>
<dbReference type="AlphaFoldDB" id="A0A1X2GQL6"/>
<evidence type="ECO:0000256" key="2">
    <source>
        <dbReference type="ARBA" id="ARBA00005593"/>
    </source>
</evidence>
<dbReference type="STRING" id="101127.A0A1X2GQL6"/>
<evidence type="ECO:0000256" key="1">
    <source>
        <dbReference type="ARBA" id="ARBA00004496"/>
    </source>
</evidence>
<keyword evidence="4 5" id="KW-0963">Cytoplasm</keyword>
<comment type="subcellular location">
    <subcellularLocation>
        <location evidence="1 5">Cytoplasm</location>
    </subcellularLocation>
</comment>
<dbReference type="GO" id="GO:0005096">
    <property type="term" value="F:GTPase activator activity"/>
    <property type="evidence" value="ECO:0007669"/>
    <property type="project" value="UniProtKB-UniRule"/>
</dbReference>
<sequence length="551" mass="60390">MTDQLEDTHFDVIVLGTGLTESIVAGALSRAGKKVLHLDSNMQYGSSWSVYALKPLLDWKEKVTNTDNVKDTVPAFTIAFDGNCKNSFQHVALTLGVNEASAGQDDGPLTEQEESLLSQVTEADRERYISPWQSTVDKDDGAYLGKLASLVTCLKASRQYSLDTCPKLLAARGQLVEDLIRSGVGRYLDFKSVDDMFVFDHGDHALKKVPGSKEDVFTNKSISLVDKRKLMKFLTFAMSDEKEEALLQDIDSQSYADYLEAKFKITGKLQSAVVHGISLSTSNVTAKEGLERTQAFLRSMGRFGRGSYLCAMYGGGSEIAQAFCRTCAVFGGIYILGQSLKSFLVDQESGVCRGVVTADGQEFTAGAIITGFDYLPSEWQPLESEVSWVSKAILVSAEPLSQFTQAGSDQAIGISVIPPKDDQDDLVVVQNQSSETSACPPGQYVTYFSTRSNIDVLKIAVQTMLSSTDQDHREDDPFLFHLVYQQCARSRQTVKDRVPGNLYVCSDPDASLDFEAALAEAKSIFTDCIQDDQVEFMPAPPDMDVDDIPTD</sequence>
<comment type="function">
    <text evidence="5">Substrate-binding subunit of the Rab geranylgeranyltransferase (GGTase) complex. Binds unprenylated Rab proteins.</text>
</comment>
<proteinExistence type="inferred from homology"/>
<dbReference type="GO" id="GO:0005634">
    <property type="term" value="C:nucleus"/>
    <property type="evidence" value="ECO:0007669"/>
    <property type="project" value="TreeGrafter"/>
</dbReference>
<keyword evidence="7" id="KW-1185">Reference proteome</keyword>
<dbReference type="GO" id="GO:0006886">
    <property type="term" value="P:intracellular protein transport"/>
    <property type="evidence" value="ECO:0007669"/>
    <property type="project" value="InterPro"/>
</dbReference>
<dbReference type="PANTHER" id="PTHR11787:SF4">
    <property type="entry name" value="CHM, RAB ESCORT PROTEIN 1"/>
    <property type="match status" value="1"/>
</dbReference>
<keyword evidence="3 5" id="KW-0343">GTPase activation</keyword>
<dbReference type="Pfam" id="PF00996">
    <property type="entry name" value="GDI"/>
    <property type="match status" value="2"/>
</dbReference>
<organism evidence="6 7">
    <name type="scientific">Hesseltinella vesiculosa</name>
    <dbReference type="NCBI Taxonomy" id="101127"/>
    <lineage>
        <taxon>Eukaryota</taxon>
        <taxon>Fungi</taxon>
        <taxon>Fungi incertae sedis</taxon>
        <taxon>Mucoromycota</taxon>
        <taxon>Mucoromycotina</taxon>
        <taxon>Mucoromycetes</taxon>
        <taxon>Mucorales</taxon>
        <taxon>Cunninghamellaceae</taxon>
        <taxon>Hesseltinella</taxon>
    </lineage>
</organism>
<dbReference type="PANTHER" id="PTHR11787">
    <property type="entry name" value="RAB GDP-DISSOCIATION INHIBITOR"/>
    <property type="match status" value="1"/>
</dbReference>
<dbReference type="EMBL" id="MCGT01000006">
    <property type="protein sequence ID" value="ORX58968.1"/>
    <property type="molecule type" value="Genomic_DNA"/>
</dbReference>
<comment type="similarity">
    <text evidence="2 5">Belongs to the Rab GDI family.</text>
</comment>
<dbReference type="GO" id="GO:0005829">
    <property type="term" value="C:cytosol"/>
    <property type="evidence" value="ECO:0007669"/>
    <property type="project" value="TreeGrafter"/>
</dbReference>
<dbReference type="Gene3D" id="3.50.50.60">
    <property type="entry name" value="FAD/NAD(P)-binding domain"/>
    <property type="match status" value="1"/>
</dbReference>
<keyword evidence="6" id="KW-0808">Transferase</keyword>
<comment type="caution">
    <text evidence="6">The sequence shown here is derived from an EMBL/GenBank/DDBJ whole genome shotgun (WGS) entry which is preliminary data.</text>
</comment>
<dbReference type="GO" id="GO:0016740">
    <property type="term" value="F:transferase activity"/>
    <property type="evidence" value="ECO:0007669"/>
    <property type="project" value="UniProtKB-KW"/>
</dbReference>
<evidence type="ECO:0000256" key="4">
    <source>
        <dbReference type="ARBA" id="ARBA00022490"/>
    </source>
</evidence>
<evidence type="ECO:0000313" key="6">
    <source>
        <dbReference type="EMBL" id="ORX58968.1"/>
    </source>
</evidence>
<dbReference type="SUPFAM" id="SSF51905">
    <property type="entry name" value="FAD/NAD(P)-binding domain"/>
    <property type="match status" value="1"/>
</dbReference>
<dbReference type="Proteomes" id="UP000242146">
    <property type="component" value="Unassembled WGS sequence"/>
</dbReference>
<reference evidence="6 7" key="1">
    <citation type="submission" date="2016-07" db="EMBL/GenBank/DDBJ databases">
        <title>Pervasive Adenine N6-methylation of Active Genes in Fungi.</title>
        <authorList>
            <consortium name="DOE Joint Genome Institute"/>
            <person name="Mondo S.J."/>
            <person name="Dannebaum R.O."/>
            <person name="Kuo R.C."/>
            <person name="Labutti K."/>
            <person name="Haridas S."/>
            <person name="Kuo A."/>
            <person name="Salamov A."/>
            <person name="Ahrendt S.R."/>
            <person name="Lipzen A."/>
            <person name="Sullivan W."/>
            <person name="Andreopoulos W.B."/>
            <person name="Clum A."/>
            <person name="Lindquist E."/>
            <person name="Daum C."/>
            <person name="Ramamoorthy G.K."/>
            <person name="Gryganskyi A."/>
            <person name="Culley D."/>
            <person name="Magnuson J.K."/>
            <person name="James T.Y."/>
            <person name="O'Malley M.A."/>
            <person name="Stajich J.E."/>
            <person name="Spatafora J.W."/>
            <person name="Visel A."/>
            <person name="Grigoriev I.V."/>
        </authorList>
    </citation>
    <scope>NUCLEOTIDE SEQUENCE [LARGE SCALE GENOMIC DNA]</scope>
    <source>
        <strain evidence="6 7">NRRL 3301</strain>
    </source>
</reference>
<dbReference type="GO" id="GO:0007264">
    <property type="term" value="P:small GTPase-mediated signal transduction"/>
    <property type="evidence" value="ECO:0007669"/>
    <property type="project" value="UniProtKB-UniRule"/>
</dbReference>